<feature type="transmembrane region" description="Helical" evidence="6">
    <location>
        <begin position="67"/>
        <end position="89"/>
    </location>
</feature>
<dbReference type="Pfam" id="PF02453">
    <property type="entry name" value="Reticulon"/>
    <property type="match status" value="1"/>
</dbReference>
<proteinExistence type="predicted"/>
<evidence type="ECO:0000259" key="8">
    <source>
        <dbReference type="PROSITE" id="PS50076"/>
    </source>
</evidence>
<protein>
    <recommendedName>
        <fullName evidence="6">Reticulon-like protein</fullName>
    </recommendedName>
</protein>
<accession>A0A8J5H4Z9</accession>
<evidence type="ECO:0000256" key="3">
    <source>
        <dbReference type="ARBA" id="ARBA00022824"/>
    </source>
</evidence>
<keyword evidence="11" id="KW-1185">Reference proteome</keyword>
<comment type="caution">
    <text evidence="10">The sequence shown here is derived from an EMBL/GenBank/DDBJ whole genome shotgun (WGS) entry which is preliminary data.</text>
</comment>
<dbReference type="InterPro" id="IPR045064">
    <property type="entry name" value="Reticulon-like"/>
</dbReference>
<evidence type="ECO:0000256" key="6">
    <source>
        <dbReference type="RuleBase" id="RU363132"/>
    </source>
</evidence>
<dbReference type="PRINTS" id="PR00625">
    <property type="entry name" value="JDOMAIN"/>
</dbReference>
<dbReference type="GO" id="GO:0005789">
    <property type="term" value="C:endoplasmic reticulum membrane"/>
    <property type="evidence" value="ECO:0007669"/>
    <property type="project" value="UniProtKB-SubCell"/>
</dbReference>
<dbReference type="EMBL" id="JACMSC010000005">
    <property type="protein sequence ID" value="KAG6520404.1"/>
    <property type="molecule type" value="Genomic_DNA"/>
</dbReference>
<evidence type="ECO:0000256" key="7">
    <source>
        <dbReference type="SAM" id="MobiDB-lite"/>
    </source>
</evidence>
<feature type="domain" description="J" evidence="8">
    <location>
        <begin position="272"/>
        <end position="328"/>
    </location>
</feature>
<evidence type="ECO:0000256" key="5">
    <source>
        <dbReference type="ARBA" id="ARBA00023136"/>
    </source>
</evidence>
<dbReference type="CDD" id="cd06257">
    <property type="entry name" value="DnaJ"/>
    <property type="match status" value="1"/>
</dbReference>
<dbReference type="Proteomes" id="UP000734854">
    <property type="component" value="Unassembled WGS sequence"/>
</dbReference>
<evidence type="ECO:0000256" key="2">
    <source>
        <dbReference type="ARBA" id="ARBA00022692"/>
    </source>
</evidence>
<keyword evidence="4 6" id="KW-1133">Transmembrane helix</keyword>
<dbReference type="SUPFAM" id="SSF46565">
    <property type="entry name" value="Chaperone J-domain"/>
    <property type="match status" value="1"/>
</dbReference>
<dbReference type="GO" id="GO:0009617">
    <property type="term" value="P:response to bacterium"/>
    <property type="evidence" value="ECO:0007669"/>
    <property type="project" value="InterPro"/>
</dbReference>
<evidence type="ECO:0000256" key="1">
    <source>
        <dbReference type="ARBA" id="ARBA00004477"/>
    </source>
</evidence>
<comment type="subcellular location">
    <subcellularLocation>
        <location evidence="1 6">Endoplasmic reticulum membrane</location>
        <topology evidence="1 6">Multi-pass membrane protein</topology>
    </subcellularLocation>
</comment>
<feature type="compositionally biased region" description="Basic and acidic residues" evidence="7">
    <location>
        <begin position="408"/>
        <end position="422"/>
    </location>
</feature>
<dbReference type="SMART" id="SM00271">
    <property type="entry name" value="DnaJ"/>
    <property type="match status" value="1"/>
</dbReference>
<gene>
    <name evidence="10" type="ORF">ZIOFF_017454</name>
</gene>
<keyword evidence="3 6" id="KW-0256">Endoplasmic reticulum</keyword>
<feature type="region of interest" description="Disordered" evidence="7">
    <location>
        <begin position="399"/>
        <end position="433"/>
    </location>
</feature>
<feature type="transmembrane region" description="Helical" evidence="6">
    <location>
        <begin position="42"/>
        <end position="60"/>
    </location>
</feature>
<sequence>MSRYYSSSSSPIKRLLGQDRPLHALFGGGKVADIILWRDKRVSASILAGISIIWTLFEVLEYNFLSLLCHISITAMLLVFIWSNGAALLGQPPPKIPELILSEKAFTRVALTFRAKLTQFLSLLHYVACGKDLKWFLLTVLSLWILSVIGSWCSTIILVCGLTIPALYERYEEEVDYLASRGSQDLKEFFKRVDSRVLERIPRGPGKRKREKPFYLLVGLRSGRRGRLGAGGGVVAMADEMEDLLLKSFMSEVSEVERDNEVTRILSCFKLNPFEHLNLSFDSSVGDVKKQYRKLSLLVHPDKCKHPQAKEAFAALAKAQQLLLDPQERDYILSQVDAAKQELKVKKKKELKKDNASKIKAMLDEVFAPLVEVEIGFDIPSNHFSSGVVEKQVSSWRDFMKTGKKGKKGEIRPPKLKTEDPNKSYVQRPVNRG</sequence>
<dbReference type="InterPro" id="IPR003388">
    <property type="entry name" value="Reticulon"/>
</dbReference>
<feature type="domain" description="Reticulon" evidence="9">
    <location>
        <begin position="31"/>
        <end position="211"/>
    </location>
</feature>
<evidence type="ECO:0000313" key="10">
    <source>
        <dbReference type="EMBL" id="KAG6520404.1"/>
    </source>
</evidence>
<evidence type="ECO:0000313" key="11">
    <source>
        <dbReference type="Proteomes" id="UP000734854"/>
    </source>
</evidence>
<dbReference type="AlphaFoldDB" id="A0A8J5H4Z9"/>
<dbReference type="Pfam" id="PF00226">
    <property type="entry name" value="DnaJ"/>
    <property type="match status" value="1"/>
</dbReference>
<name>A0A8J5H4Z9_ZINOF</name>
<dbReference type="PROSITE" id="PS50076">
    <property type="entry name" value="DNAJ_2"/>
    <property type="match status" value="1"/>
</dbReference>
<keyword evidence="5 6" id="KW-0472">Membrane</keyword>
<dbReference type="PROSITE" id="PS50845">
    <property type="entry name" value="RETICULON"/>
    <property type="match status" value="1"/>
</dbReference>
<evidence type="ECO:0000259" key="9">
    <source>
        <dbReference type="PROSITE" id="PS50845"/>
    </source>
</evidence>
<feature type="transmembrane region" description="Helical" evidence="6">
    <location>
        <begin position="135"/>
        <end position="168"/>
    </location>
</feature>
<dbReference type="Gene3D" id="1.10.287.110">
    <property type="entry name" value="DnaJ domain"/>
    <property type="match status" value="1"/>
</dbReference>
<reference evidence="10 11" key="1">
    <citation type="submission" date="2020-08" db="EMBL/GenBank/DDBJ databases">
        <title>Plant Genome Project.</title>
        <authorList>
            <person name="Zhang R.-G."/>
        </authorList>
    </citation>
    <scope>NUCLEOTIDE SEQUENCE [LARGE SCALE GENOMIC DNA]</scope>
    <source>
        <tissue evidence="10">Rhizome</tissue>
    </source>
</reference>
<dbReference type="PANTHER" id="PTHR10994:SF85">
    <property type="entry name" value="RETICULON-LIKE PROTEIN B9"/>
    <property type="match status" value="1"/>
</dbReference>
<organism evidence="10 11">
    <name type="scientific">Zingiber officinale</name>
    <name type="common">Ginger</name>
    <name type="synonym">Amomum zingiber</name>
    <dbReference type="NCBI Taxonomy" id="94328"/>
    <lineage>
        <taxon>Eukaryota</taxon>
        <taxon>Viridiplantae</taxon>
        <taxon>Streptophyta</taxon>
        <taxon>Embryophyta</taxon>
        <taxon>Tracheophyta</taxon>
        <taxon>Spermatophyta</taxon>
        <taxon>Magnoliopsida</taxon>
        <taxon>Liliopsida</taxon>
        <taxon>Zingiberales</taxon>
        <taxon>Zingiberaceae</taxon>
        <taxon>Zingiber</taxon>
    </lineage>
</organism>
<evidence type="ECO:0000256" key="4">
    <source>
        <dbReference type="ARBA" id="ARBA00022989"/>
    </source>
</evidence>
<dbReference type="InterPro" id="IPR001623">
    <property type="entry name" value="DnaJ_domain"/>
</dbReference>
<dbReference type="PANTHER" id="PTHR10994">
    <property type="entry name" value="RETICULON"/>
    <property type="match status" value="1"/>
</dbReference>
<keyword evidence="2 6" id="KW-0812">Transmembrane</keyword>
<dbReference type="InterPro" id="IPR036869">
    <property type="entry name" value="J_dom_sf"/>
</dbReference>